<protein>
    <submittedName>
        <fullName evidence="1">Uncharacterized protein</fullName>
    </submittedName>
</protein>
<gene>
    <name evidence="1" type="ORF">O6H91_08G042400</name>
</gene>
<proteinExistence type="predicted"/>
<sequence length="269" mass="29588">MQSSAHCPHRAMSIPSSTSPGSSLPRASPLLADQSLLTNPLIHLVGLPERVPPREAGIDEVSESLVWLFDVADNMKDDFVKFVKFHQDTAPAADVFTHPNYSAHPNYGPPGCIIGDAFLSWINNVATNLKIPLYTFYTSPSWSLAPSFYIPILTSEGLLPLKSSAQPQRMSLPGLPPLWDTDLFPLIHDVVPARIRTAISNGGLVLSQSSRILLNTAYEIDSGYMDALEKEDPYKTNVKIQAIGPLFPSELMTKSKFSILCEANMRARR</sequence>
<accession>A0ACC2CWV6</accession>
<comment type="caution">
    <text evidence="1">The sequence shown here is derived from an EMBL/GenBank/DDBJ whole genome shotgun (WGS) entry which is preliminary data.</text>
</comment>
<name>A0ACC2CWV6_DIPCM</name>
<evidence type="ECO:0000313" key="2">
    <source>
        <dbReference type="Proteomes" id="UP001162992"/>
    </source>
</evidence>
<reference evidence="2" key="1">
    <citation type="journal article" date="2024" name="Proc. Natl. Acad. Sci. U.S.A.">
        <title>Extraordinary preservation of gene collinearity over three hundred million years revealed in homosporous lycophytes.</title>
        <authorList>
            <person name="Li C."/>
            <person name="Wickell D."/>
            <person name="Kuo L.Y."/>
            <person name="Chen X."/>
            <person name="Nie B."/>
            <person name="Liao X."/>
            <person name="Peng D."/>
            <person name="Ji J."/>
            <person name="Jenkins J."/>
            <person name="Williams M."/>
            <person name="Shu S."/>
            <person name="Plott C."/>
            <person name="Barry K."/>
            <person name="Rajasekar S."/>
            <person name="Grimwood J."/>
            <person name="Han X."/>
            <person name="Sun S."/>
            <person name="Hou Z."/>
            <person name="He W."/>
            <person name="Dai G."/>
            <person name="Sun C."/>
            <person name="Schmutz J."/>
            <person name="Leebens-Mack J.H."/>
            <person name="Li F.W."/>
            <person name="Wang L."/>
        </authorList>
    </citation>
    <scope>NUCLEOTIDE SEQUENCE [LARGE SCALE GENOMIC DNA]</scope>
    <source>
        <strain evidence="2">cv. PW_Plant_1</strain>
    </source>
</reference>
<dbReference type="Proteomes" id="UP001162992">
    <property type="component" value="Chromosome 8"/>
</dbReference>
<organism evidence="1 2">
    <name type="scientific">Diphasiastrum complanatum</name>
    <name type="common">Issler's clubmoss</name>
    <name type="synonym">Lycopodium complanatum</name>
    <dbReference type="NCBI Taxonomy" id="34168"/>
    <lineage>
        <taxon>Eukaryota</taxon>
        <taxon>Viridiplantae</taxon>
        <taxon>Streptophyta</taxon>
        <taxon>Embryophyta</taxon>
        <taxon>Tracheophyta</taxon>
        <taxon>Lycopodiopsida</taxon>
        <taxon>Lycopodiales</taxon>
        <taxon>Lycopodiaceae</taxon>
        <taxon>Lycopodioideae</taxon>
        <taxon>Diphasiastrum</taxon>
    </lineage>
</organism>
<dbReference type="EMBL" id="CM055099">
    <property type="protein sequence ID" value="KAJ7546514.1"/>
    <property type="molecule type" value="Genomic_DNA"/>
</dbReference>
<keyword evidence="2" id="KW-1185">Reference proteome</keyword>
<evidence type="ECO:0000313" key="1">
    <source>
        <dbReference type="EMBL" id="KAJ7546514.1"/>
    </source>
</evidence>